<protein>
    <submittedName>
        <fullName evidence="11">Mechanosensitive ion channel family protein</fullName>
    </submittedName>
</protein>
<feature type="compositionally biased region" description="Basic and acidic residues" evidence="7">
    <location>
        <begin position="350"/>
        <end position="367"/>
    </location>
</feature>
<evidence type="ECO:0000259" key="9">
    <source>
        <dbReference type="Pfam" id="PF00924"/>
    </source>
</evidence>
<evidence type="ECO:0000256" key="8">
    <source>
        <dbReference type="SAM" id="Phobius"/>
    </source>
</evidence>
<dbReference type="InterPro" id="IPR006686">
    <property type="entry name" value="MscS_channel_CS"/>
</dbReference>
<feature type="region of interest" description="Disordered" evidence="7">
    <location>
        <begin position="326"/>
        <end position="388"/>
    </location>
</feature>
<dbReference type="Pfam" id="PF21082">
    <property type="entry name" value="MS_channel_3rd"/>
    <property type="match status" value="1"/>
</dbReference>
<keyword evidence="12" id="KW-1185">Reference proteome</keyword>
<evidence type="ECO:0000256" key="5">
    <source>
        <dbReference type="ARBA" id="ARBA00022989"/>
    </source>
</evidence>
<feature type="transmembrane region" description="Helical" evidence="8">
    <location>
        <begin position="44"/>
        <end position="66"/>
    </location>
</feature>
<dbReference type="InterPro" id="IPR010920">
    <property type="entry name" value="LSM_dom_sf"/>
</dbReference>
<feature type="compositionally biased region" description="Low complexity" evidence="7">
    <location>
        <begin position="328"/>
        <end position="340"/>
    </location>
</feature>
<reference evidence="12" key="1">
    <citation type="journal article" date="2019" name="Int. J. Syst. Evol. Microbiol.">
        <title>The Global Catalogue of Microorganisms (GCM) 10K type strain sequencing project: providing services to taxonomists for standard genome sequencing and annotation.</title>
        <authorList>
            <consortium name="The Broad Institute Genomics Platform"/>
            <consortium name="The Broad Institute Genome Sequencing Center for Infectious Disease"/>
            <person name="Wu L."/>
            <person name="Ma J."/>
        </authorList>
    </citation>
    <scope>NUCLEOTIDE SEQUENCE [LARGE SCALE GENOMIC DNA]</scope>
    <source>
        <strain evidence="12">KCTC 42441</strain>
    </source>
</reference>
<dbReference type="Gene3D" id="3.30.70.100">
    <property type="match status" value="1"/>
</dbReference>
<feature type="domain" description="Mechanosensitive ion channel MscS C-terminal" evidence="10">
    <location>
        <begin position="208"/>
        <end position="295"/>
    </location>
</feature>
<evidence type="ECO:0000313" key="12">
    <source>
        <dbReference type="Proteomes" id="UP001595705"/>
    </source>
</evidence>
<name>A0ABV7XGP4_9GAMM</name>
<gene>
    <name evidence="11" type="ORF">ACFONC_00490</name>
</gene>
<dbReference type="Gene3D" id="2.30.30.60">
    <property type="match status" value="1"/>
</dbReference>
<feature type="transmembrane region" description="Helical" evidence="8">
    <location>
        <begin position="87"/>
        <end position="109"/>
    </location>
</feature>
<feature type="domain" description="Mechanosensitive ion channel MscS" evidence="9">
    <location>
        <begin position="133"/>
        <end position="200"/>
    </location>
</feature>
<dbReference type="PANTHER" id="PTHR30347:SF1">
    <property type="entry name" value="MECHANOSENSITIVE CHANNEL MSCK"/>
    <property type="match status" value="1"/>
</dbReference>
<evidence type="ECO:0000256" key="1">
    <source>
        <dbReference type="ARBA" id="ARBA00004651"/>
    </source>
</evidence>
<evidence type="ECO:0000313" key="11">
    <source>
        <dbReference type="EMBL" id="MFC3714635.1"/>
    </source>
</evidence>
<dbReference type="InterPro" id="IPR052702">
    <property type="entry name" value="MscS-like_channel"/>
</dbReference>
<comment type="subcellular location">
    <subcellularLocation>
        <location evidence="1">Cell membrane</location>
        <topology evidence="1">Multi-pass membrane protein</topology>
    </subcellularLocation>
</comment>
<keyword evidence="5 8" id="KW-1133">Transmembrane helix</keyword>
<dbReference type="PANTHER" id="PTHR30347">
    <property type="entry name" value="POTASSIUM CHANNEL RELATED"/>
    <property type="match status" value="1"/>
</dbReference>
<keyword evidence="4 8" id="KW-0812">Transmembrane</keyword>
<dbReference type="Proteomes" id="UP001595705">
    <property type="component" value="Unassembled WGS sequence"/>
</dbReference>
<dbReference type="Pfam" id="PF00924">
    <property type="entry name" value="MS_channel_2nd"/>
    <property type="match status" value="1"/>
</dbReference>
<evidence type="ECO:0000256" key="6">
    <source>
        <dbReference type="ARBA" id="ARBA00023136"/>
    </source>
</evidence>
<dbReference type="SUPFAM" id="SSF82861">
    <property type="entry name" value="Mechanosensitive channel protein MscS (YggB), transmembrane region"/>
    <property type="match status" value="1"/>
</dbReference>
<organism evidence="11 12">
    <name type="scientific">Luteimonas soli</name>
    <dbReference type="NCBI Taxonomy" id="1648966"/>
    <lineage>
        <taxon>Bacteria</taxon>
        <taxon>Pseudomonadati</taxon>
        <taxon>Pseudomonadota</taxon>
        <taxon>Gammaproteobacteria</taxon>
        <taxon>Lysobacterales</taxon>
        <taxon>Lysobacteraceae</taxon>
        <taxon>Luteimonas</taxon>
    </lineage>
</organism>
<proteinExistence type="inferred from homology"/>
<evidence type="ECO:0000256" key="4">
    <source>
        <dbReference type="ARBA" id="ARBA00022692"/>
    </source>
</evidence>
<evidence type="ECO:0000256" key="2">
    <source>
        <dbReference type="ARBA" id="ARBA00008017"/>
    </source>
</evidence>
<dbReference type="Gene3D" id="1.10.287.1260">
    <property type="match status" value="1"/>
</dbReference>
<evidence type="ECO:0000259" key="10">
    <source>
        <dbReference type="Pfam" id="PF21082"/>
    </source>
</evidence>
<evidence type="ECO:0000256" key="3">
    <source>
        <dbReference type="ARBA" id="ARBA00022475"/>
    </source>
</evidence>
<dbReference type="InterPro" id="IPR023408">
    <property type="entry name" value="MscS_beta-dom_sf"/>
</dbReference>
<dbReference type="InterPro" id="IPR006685">
    <property type="entry name" value="MscS_channel_2nd"/>
</dbReference>
<comment type="caution">
    <text evidence="11">The sequence shown here is derived from an EMBL/GenBank/DDBJ whole genome shotgun (WGS) entry which is preliminary data.</text>
</comment>
<dbReference type="InterPro" id="IPR011066">
    <property type="entry name" value="MscS_channel_C_sf"/>
</dbReference>
<dbReference type="EMBL" id="JBHRYA010000001">
    <property type="protein sequence ID" value="MFC3714635.1"/>
    <property type="molecule type" value="Genomic_DNA"/>
</dbReference>
<accession>A0ABV7XGP4</accession>
<dbReference type="InterPro" id="IPR011014">
    <property type="entry name" value="MscS_channel_TM-2"/>
</dbReference>
<evidence type="ECO:0000256" key="7">
    <source>
        <dbReference type="SAM" id="MobiDB-lite"/>
    </source>
</evidence>
<dbReference type="InterPro" id="IPR049278">
    <property type="entry name" value="MS_channel_C"/>
</dbReference>
<feature type="transmembrane region" description="Helical" evidence="8">
    <location>
        <begin position="115"/>
        <end position="145"/>
    </location>
</feature>
<keyword evidence="3" id="KW-1003">Cell membrane</keyword>
<sequence>MQATAAPAQSADAGERLREAAGRGWDDVGALLDLPLLRSSALDVTVGGLIAAVLAIALTWLASVLVRRALHRFGSRHQGVNQAALYALSRVIHYILLLVGILLALDFAGVSLGKFALFASALGVGLGFGLQAIFGNFIAGLVLLFDRSLKVGDFVELDADTRGTVHAINIRATRIITNDNIGVLVPNAEFVNGRVVNWTHRSVNRRIRVPFRVAFGVDKELVKQAALEAAARVPFTLATEGEQRPQVWLVAYGENGVDFLLVVWLTGAAARRNVAIQAAYLWELDTSLREHGIEIARPQRDLRLRSAFGLEGEQAERLLLPGIDREQAPPAAGTQAPAPQVRSANDATEDTQRRIAEDEAIRRRAEEEAAQSPTSKAGPTRGRQAPEE</sequence>
<keyword evidence="6 8" id="KW-0472">Membrane</keyword>
<dbReference type="SUPFAM" id="SSF82689">
    <property type="entry name" value="Mechanosensitive channel protein MscS (YggB), C-terminal domain"/>
    <property type="match status" value="1"/>
</dbReference>
<dbReference type="RefSeq" id="WP_386741560.1">
    <property type="nucleotide sequence ID" value="NZ_JBHRYA010000001.1"/>
</dbReference>
<dbReference type="PROSITE" id="PS01246">
    <property type="entry name" value="UPF0003"/>
    <property type="match status" value="1"/>
</dbReference>
<dbReference type="SUPFAM" id="SSF50182">
    <property type="entry name" value="Sm-like ribonucleoproteins"/>
    <property type="match status" value="1"/>
</dbReference>
<comment type="similarity">
    <text evidence="2">Belongs to the MscS (TC 1.A.23) family.</text>
</comment>